<dbReference type="Pfam" id="PF04333">
    <property type="entry name" value="MlaA"/>
    <property type="match status" value="1"/>
</dbReference>
<dbReference type="PANTHER" id="PTHR30035:SF3">
    <property type="entry name" value="INTERMEMBRANE PHOSPHOLIPID TRANSPORT SYSTEM LIPOPROTEIN MLAA"/>
    <property type="match status" value="1"/>
</dbReference>
<feature type="compositionally biased region" description="Low complexity" evidence="3">
    <location>
        <begin position="305"/>
        <end position="324"/>
    </location>
</feature>
<dbReference type="PRINTS" id="PR01805">
    <property type="entry name" value="VACJLIPOPROT"/>
</dbReference>
<sequence>MQTLRISGAGALQVAKLTVVMAALAGCTTVQTPTKGDPLEGLNRTIFTVNDKIDQYALKPVAKGYVFVTPQPVRDSVTNFFSNIGDVYIAANNLLQLKITDGVQDIMRIVINTVFGVGGLFDVATLAKLPKHDNDLGLTLGHYGVPTGPYLVLPLFGPSTLRDAVGSLGNYYVNPLSYIDPPGLSWALYGLNVVNTRANLLNASDVLEGAALDKYSFVRNAYLQRRQYLLSDGKQAQALPNYGDEAPLPKYEDVDAGAASAVSAAGAPAGAVTGTAGAAAGTQAAPAKAAGASGTAAATPPQAASAAGATAGTTSGATGTAAKPEAASGSAETPPIDMNGGPETTQIPAGQLVPPTRFNFPSFKLR</sequence>
<protein>
    <submittedName>
        <fullName evidence="5">Phospholipid-binding lipoprotein MlaA</fullName>
    </submittedName>
</protein>
<evidence type="ECO:0000256" key="1">
    <source>
        <dbReference type="ARBA" id="ARBA00010634"/>
    </source>
</evidence>
<keyword evidence="6" id="KW-1185">Reference proteome</keyword>
<organism evidence="5 6">
    <name type="scientific">Paraburkholderia terricola</name>
    <dbReference type="NCBI Taxonomy" id="169427"/>
    <lineage>
        <taxon>Bacteria</taxon>
        <taxon>Pseudomonadati</taxon>
        <taxon>Pseudomonadota</taxon>
        <taxon>Betaproteobacteria</taxon>
        <taxon>Burkholderiales</taxon>
        <taxon>Burkholderiaceae</taxon>
        <taxon>Paraburkholderia</taxon>
    </lineage>
</organism>
<dbReference type="Proteomes" id="UP001264340">
    <property type="component" value="Unassembled WGS sequence"/>
</dbReference>
<dbReference type="EMBL" id="JAVDRP010000015">
    <property type="protein sequence ID" value="MDR6412081.1"/>
    <property type="molecule type" value="Genomic_DNA"/>
</dbReference>
<dbReference type="PANTHER" id="PTHR30035">
    <property type="entry name" value="LIPOPROTEIN VACJ-RELATED"/>
    <property type="match status" value="1"/>
</dbReference>
<dbReference type="RefSeq" id="WP_310125790.1">
    <property type="nucleotide sequence ID" value="NZ_JAVDQV010000015.1"/>
</dbReference>
<dbReference type="PROSITE" id="PS51257">
    <property type="entry name" value="PROKAR_LIPOPROTEIN"/>
    <property type="match status" value="1"/>
</dbReference>
<feature type="chain" id="PRO_5046904023" evidence="4">
    <location>
        <begin position="26"/>
        <end position="366"/>
    </location>
</feature>
<evidence type="ECO:0000313" key="6">
    <source>
        <dbReference type="Proteomes" id="UP001264340"/>
    </source>
</evidence>
<proteinExistence type="inferred from homology"/>
<comment type="caution">
    <text evidence="5">The sequence shown here is derived from an EMBL/GenBank/DDBJ whole genome shotgun (WGS) entry which is preliminary data.</text>
</comment>
<keyword evidence="5" id="KW-0449">Lipoprotein</keyword>
<evidence type="ECO:0000313" key="5">
    <source>
        <dbReference type="EMBL" id="MDR6412081.1"/>
    </source>
</evidence>
<dbReference type="InterPro" id="IPR007428">
    <property type="entry name" value="MlaA"/>
</dbReference>
<reference evidence="5 6" key="1">
    <citation type="submission" date="2023-07" db="EMBL/GenBank/DDBJ databases">
        <title>Sorghum-associated microbial communities from plants grown in Nebraska, USA.</title>
        <authorList>
            <person name="Schachtman D."/>
        </authorList>
    </citation>
    <scope>NUCLEOTIDE SEQUENCE [LARGE SCALE GENOMIC DNA]</scope>
    <source>
        <strain evidence="5 6">DS1316</strain>
    </source>
</reference>
<feature type="region of interest" description="Disordered" evidence="3">
    <location>
        <begin position="305"/>
        <end position="366"/>
    </location>
</feature>
<accession>A0ABU1LZ98</accession>
<feature type="signal peptide" evidence="4">
    <location>
        <begin position="1"/>
        <end position="25"/>
    </location>
</feature>
<evidence type="ECO:0000256" key="2">
    <source>
        <dbReference type="ARBA" id="ARBA00022729"/>
    </source>
</evidence>
<keyword evidence="2 4" id="KW-0732">Signal</keyword>
<name>A0ABU1LZ98_9BURK</name>
<gene>
    <name evidence="5" type="ORF">J2804_005515</name>
</gene>
<comment type="similarity">
    <text evidence="1">Belongs to the MlaA family.</text>
</comment>
<evidence type="ECO:0000256" key="3">
    <source>
        <dbReference type="SAM" id="MobiDB-lite"/>
    </source>
</evidence>
<evidence type="ECO:0000256" key="4">
    <source>
        <dbReference type="SAM" id="SignalP"/>
    </source>
</evidence>